<comment type="catalytic activity">
    <reaction evidence="6">
        <text>orotidine 5'-phosphate + H(+) = UMP + CO2</text>
        <dbReference type="Rhea" id="RHEA:11596"/>
        <dbReference type="ChEBI" id="CHEBI:15378"/>
        <dbReference type="ChEBI" id="CHEBI:16526"/>
        <dbReference type="ChEBI" id="CHEBI:57538"/>
        <dbReference type="ChEBI" id="CHEBI:57865"/>
        <dbReference type="EC" id="4.1.1.23"/>
    </reaction>
</comment>
<dbReference type="CDD" id="cd04725">
    <property type="entry name" value="OMP_decarboxylase_like"/>
    <property type="match status" value="1"/>
</dbReference>
<evidence type="ECO:0000256" key="5">
    <source>
        <dbReference type="ARBA" id="ARBA00023239"/>
    </source>
</evidence>
<evidence type="ECO:0000256" key="2">
    <source>
        <dbReference type="ARBA" id="ARBA00008847"/>
    </source>
</evidence>
<dbReference type="InterPro" id="IPR013785">
    <property type="entry name" value="Aldolase_TIM"/>
</dbReference>
<gene>
    <name evidence="9" type="primary">pyrF</name>
</gene>
<dbReference type="InterPro" id="IPR001754">
    <property type="entry name" value="OMPdeCOase_dom"/>
</dbReference>
<dbReference type="AlphaFoldDB" id="A0A075GUW5"/>
<reference evidence="9" key="1">
    <citation type="journal article" date="2014" name="Genome Biol. Evol.">
        <title>Pangenome evidence for extensive interdomain horizontal transfer affecting lineage core and shell genes in uncultured planktonic thaumarchaeota and euryarchaeota.</title>
        <authorList>
            <person name="Deschamps P."/>
            <person name="Zivanovic Y."/>
            <person name="Moreira D."/>
            <person name="Rodriguez-Valera F."/>
            <person name="Lopez-Garcia P."/>
        </authorList>
    </citation>
    <scope>NUCLEOTIDE SEQUENCE</scope>
</reference>
<dbReference type="InterPro" id="IPR011995">
    <property type="entry name" value="OMPdecase_type-2"/>
</dbReference>
<accession>A0A075GUW5</accession>
<keyword evidence="5 9" id="KW-0456">Lyase</keyword>
<dbReference type="SUPFAM" id="SSF51366">
    <property type="entry name" value="Ribulose-phoshate binding barrel"/>
    <property type="match status" value="1"/>
</dbReference>
<evidence type="ECO:0000256" key="6">
    <source>
        <dbReference type="ARBA" id="ARBA00049157"/>
    </source>
</evidence>
<dbReference type="SMART" id="SM00934">
    <property type="entry name" value="OMPdecase"/>
    <property type="match status" value="1"/>
</dbReference>
<evidence type="ECO:0000313" key="9">
    <source>
        <dbReference type="EMBL" id="AIF06745.1"/>
    </source>
</evidence>
<dbReference type="InterPro" id="IPR011060">
    <property type="entry name" value="RibuloseP-bd_barrel"/>
</dbReference>
<dbReference type="Pfam" id="PF00215">
    <property type="entry name" value="OMPdecase"/>
    <property type="match status" value="1"/>
</dbReference>
<proteinExistence type="inferred from homology"/>
<dbReference type="EMBL" id="KF900780">
    <property type="protein sequence ID" value="AIF06745.1"/>
    <property type="molecule type" value="Genomic_DNA"/>
</dbReference>
<comment type="pathway">
    <text evidence="1">Pyrimidine metabolism; UMP biosynthesis via de novo pathway; UMP from orotate: step 2/2.</text>
</comment>
<comment type="similarity">
    <text evidence="2">Belongs to the OMP decarboxylase family. Type 2 subfamily.</text>
</comment>
<evidence type="ECO:0000259" key="8">
    <source>
        <dbReference type="SMART" id="SM00934"/>
    </source>
</evidence>
<evidence type="ECO:0000256" key="7">
    <source>
        <dbReference type="NCBIfam" id="TIGR02127"/>
    </source>
</evidence>
<feature type="domain" description="Orotidine 5'-phosphate decarboxylase" evidence="8">
    <location>
        <begin position="34"/>
        <end position="268"/>
    </location>
</feature>
<sequence length="291" mass="33037">MHTPLYSGYFILFSTQHLFMLKLLRKYSEENNTILCFGIDPRFEDIIPIHPIARVQSPEERIMNYYFEITDKLLEENQIAAIKPNYAYFAQYGFLGMSALKNIIQRYKNKTLIILDAKRGDIGKSSEAYATELYDFWGADGSTVSPYMGADSVKPFLRKNKLTYMLCRTSNKGAKDFEELSCNGKKLYEYVAEKSLEWGCGLVVGATSDSIKKIVSITKNKVPLLIPGVGSQGGDLKMVLESIKDNLSIHRINSSSGISYAYKKSKKYSDQPVEAALEECNKLNKKIREYL</sequence>
<dbReference type="NCBIfam" id="TIGR02127">
    <property type="entry name" value="pyrF_sub2"/>
    <property type="match status" value="1"/>
</dbReference>
<keyword evidence="3" id="KW-0210">Decarboxylase</keyword>
<name>A0A075GUW5_9EURY</name>
<evidence type="ECO:0000256" key="1">
    <source>
        <dbReference type="ARBA" id="ARBA00004861"/>
    </source>
</evidence>
<dbReference type="Gene3D" id="3.20.20.70">
    <property type="entry name" value="Aldolase class I"/>
    <property type="match status" value="1"/>
</dbReference>
<dbReference type="GO" id="GO:0006207">
    <property type="term" value="P:'de novo' pyrimidine nucleobase biosynthetic process"/>
    <property type="evidence" value="ECO:0007669"/>
    <property type="project" value="InterPro"/>
</dbReference>
<evidence type="ECO:0000256" key="3">
    <source>
        <dbReference type="ARBA" id="ARBA00022793"/>
    </source>
</evidence>
<protein>
    <recommendedName>
        <fullName evidence="7">Orotidine-5'-phosphate decarboxylase</fullName>
        <ecNumber evidence="7">4.1.1.23</ecNumber>
    </recommendedName>
</protein>
<dbReference type="GO" id="GO:0004590">
    <property type="term" value="F:orotidine-5'-phosphate decarboxylase activity"/>
    <property type="evidence" value="ECO:0007669"/>
    <property type="project" value="UniProtKB-UniRule"/>
</dbReference>
<organism evidence="9">
    <name type="scientific">uncultured marine group II/III euryarchaeote KM3_195_B08</name>
    <dbReference type="NCBI Taxonomy" id="1457970"/>
    <lineage>
        <taxon>Archaea</taxon>
        <taxon>Methanobacteriati</taxon>
        <taxon>Methanobacteriota</taxon>
        <taxon>environmental samples</taxon>
    </lineage>
</organism>
<dbReference type="UniPathway" id="UPA00070">
    <property type="reaction ID" value="UER00120"/>
</dbReference>
<dbReference type="EC" id="4.1.1.23" evidence="7"/>
<dbReference type="PANTHER" id="PTHR43375:SF1">
    <property type="entry name" value="OROTIDINE 5'-PHOSPHATE DECARBOXYLASE"/>
    <property type="match status" value="1"/>
</dbReference>
<evidence type="ECO:0000256" key="4">
    <source>
        <dbReference type="ARBA" id="ARBA00022975"/>
    </source>
</evidence>
<dbReference type="PANTHER" id="PTHR43375">
    <property type="entry name" value="OROTIDINE 5'-PHOSPHATE DECARBOXYLASE"/>
    <property type="match status" value="1"/>
</dbReference>
<keyword evidence="4" id="KW-0665">Pyrimidine biosynthesis</keyword>
<dbReference type="GO" id="GO:0044205">
    <property type="term" value="P:'de novo' UMP biosynthetic process"/>
    <property type="evidence" value="ECO:0007669"/>
    <property type="project" value="UniProtKB-UniPathway"/>
</dbReference>